<reference evidence="1" key="1">
    <citation type="submission" date="2019-06" db="EMBL/GenBank/DDBJ databases">
        <title>Genomics analysis of Aphanomyces spp. identifies a new class of oomycete effector associated with host adaptation.</title>
        <authorList>
            <person name="Gaulin E."/>
        </authorList>
    </citation>
    <scope>NUCLEOTIDE SEQUENCE</scope>
    <source>
        <strain evidence="1">CBS 578.67</strain>
    </source>
</reference>
<feature type="non-terminal residue" evidence="1">
    <location>
        <position position="1"/>
    </location>
</feature>
<dbReference type="EMBL" id="VJMH01003421">
    <property type="protein sequence ID" value="KAF0706004.1"/>
    <property type="molecule type" value="Genomic_DNA"/>
</dbReference>
<accession>A0A6A4Z7W8</accession>
<organism evidence="1">
    <name type="scientific">Aphanomyces stellatus</name>
    <dbReference type="NCBI Taxonomy" id="120398"/>
    <lineage>
        <taxon>Eukaryota</taxon>
        <taxon>Sar</taxon>
        <taxon>Stramenopiles</taxon>
        <taxon>Oomycota</taxon>
        <taxon>Saprolegniomycetes</taxon>
        <taxon>Saprolegniales</taxon>
        <taxon>Verrucalvaceae</taxon>
        <taxon>Aphanomyces</taxon>
    </lineage>
</organism>
<sequence>WRGWSKNVVRVQPKPDPITFRSEGRSGEGIVQLRAAIALKSTMVRGDNAARAELQYHGASTAERLLARSDSFNLIADQLRRRTHATIASVPKVVGTAFNDAAIVRDVDAGVDMVRNRMIGARVGTVERCL</sequence>
<gene>
    <name evidence="1" type="ORF">As57867_006833</name>
</gene>
<comment type="caution">
    <text evidence="1">The sequence shown here is derived from an EMBL/GenBank/DDBJ whole genome shotgun (WGS) entry which is preliminary data.</text>
</comment>
<name>A0A6A4Z7W8_9STRA</name>
<evidence type="ECO:0000313" key="1">
    <source>
        <dbReference type="EMBL" id="KAF0706004.1"/>
    </source>
</evidence>
<protein>
    <submittedName>
        <fullName evidence="1">Uncharacterized protein</fullName>
    </submittedName>
</protein>
<dbReference type="AlphaFoldDB" id="A0A6A4Z7W8"/>
<proteinExistence type="predicted"/>